<organism evidence="2 3">
    <name type="scientific">Eumeta variegata</name>
    <name type="common">Bagworm moth</name>
    <name type="synonym">Eumeta japonica</name>
    <dbReference type="NCBI Taxonomy" id="151549"/>
    <lineage>
        <taxon>Eukaryota</taxon>
        <taxon>Metazoa</taxon>
        <taxon>Ecdysozoa</taxon>
        <taxon>Arthropoda</taxon>
        <taxon>Hexapoda</taxon>
        <taxon>Insecta</taxon>
        <taxon>Pterygota</taxon>
        <taxon>Neoptera</taxon>
        <taxon>Endopterygota</taxon>
        <taxon>Lepidoptera</taxon>
        <taxon>Glossata</taxon>
        <taxon>Ditrysia</taxon>
        <taxon>Tineoidea</taxon>
        <taxon>Psychidae</taxon>
        <taxon>Oiketicinae</taxon>
        <taxon>Eumeta</taxon>
    </lineage>
</organism>
<dbReference type="EMBL" id="BGZK01000748">
    <property type="protein sequence ID" value="GBP58931.1"/>
    <property type="molecule type" value="Genomic_DNA"/>
</dbReference>
<evidence type="ECO:0000313" key="2">
    <source>
        <dbReference type="EMBL" id="GBP58931.1"/>
    </source>
</evidence>
<evidence type="ECO:0000256" key="1">
    <source>
        <dbReference type="SAM" id="MobiDB-lite"/>
    </source>
</evidence>
<keyword evidence="3" id="KW-1185">Reference proteome</keyword>
<name>A0A4C1X5A0_EUMVA</name>
<gene>
    <name evidence="2" type="ORF">EVAR_46994_1</name>
</gene>
<proteinExistence type="predicted"/>
<feature type="region of interest" description="Disordered" evidence="1">
    <location>
        <begin position="27"/>
        <end position="58"/>
    </location>
</feature>
<dbReference type="Proteomes" id="UP000299102">
    <property type="component" value="Unassembled WGS sequence"/>
</dbReference>
<sequence length="114" mass="13106">MCTCKLRAFVNYRSLETLKVDLQRIPARRQSFTPAPRKDARASGTRLESRDLRDPLQGREDPFYEMYKCKNGNTNGIFYRDIKGGRVGAVDEKRAYLGFNLGPRPPRAPPKTDR</sequence>
<comment type="caution">
    <text evidence="2">The sequence shown here is derived from an EMBL/GenBank/DDBJ whole genome shotgun (WGS) entry which is preliminary data.</text>
</comment>
<accession>A0A4C1X5A0</accession>
<reference evidence="2 3" key="1">
    <citation type="journal article" date="2019" name="Commun. Biol.">
        <title>The bagworm genome reveals a unique fibroin gene that provides high tensile strength.</title>
        <authorList>
            <person name="Kono N."/>
            <person name="Nakamura H."/>
            <person name="Ohtoshi R."/>
            <person name="Tomita M."/>
            <person name="Numata K."/>
            <person name="Arakawa K."/>
        </authorList>
    </citation>
    <scope>NUCLEOTIDE SEQUENCE [LARGE SCALE GENOMIC DNA]</scope>
</reference>
<feature type="compositionally biased region" description="Basic and acidic residues" evidence="1">
    <location>
        <begin position="36"/>
        <end position="58"/>
    </location>
</feature>
<dbReference type="AlphaFoldDB" id="A0A4C1X5A0"/>
<evidence type="ECO:0000313" key="3">
    <source>
        <dbReference type="Proteomes" id="UP000299102"/>
    </source>
</evidence>
<protein>
    <submittedName>
        <fullName evidence="2">Uncharacterized protein</fullName>
    </submittedName>
</protein>